<feature type="domain" description="Creatinase N-terminal" evidence="5">
    <location>
        <begin position="86"/>
        <end position="217"/>
    </location>
</feature>
<keyword evidence="7" id="KW-0031">Aminopeptidase</keyword>
<evidence type="ECO:0000256" key="3">
    <source>
        <dbReference type="ARBA" id="ARBA00022801"/>
    </source>
</evidence>
<dbReference type="EC" id="3.4.11.-" evidence="7"/>
<dbReference type="GO" id="GO:0004177">
    <property type="term" value="F:aminopeptidase activity"/>
    <property type="evidence" value="ECO:0007669"/>
    <property type="project" value="UniProtKB-KW"/>
</dbReference>
<dbReference type="RefSeq" id="WP_377358620.1">
    <property type="nucleotide sequence ID" value="NZ_JBHTCM010000010.1"/>
</dbReference>
<dbReference type="InterPro" id="IPR050422">
    <property type="entry name" value="X-Pro_aminopeptidase_P"/>
</dbReference>
<evidence type="ECO:0000313" key="7">
    <source>
        <dbReference type="EMBL" id="MFC7333501.1"/>
    </source>
</evidence>
<accession>A0ABW2KWF4</accession>
<organism evidence="7 8">
    <name type="scientific">Rhodocista pekingensis</name>
    <dbReference type="NCBI Taxonomy" id="201185"/>
    <lineage>
        <taxon>Bacteria</taxon>
        <taxon>Pseudomonadati</taxon>
        <taxon>Pseudomonadota</taxon>
        <taxon>Alphaproteobacteria</taxon>
        <taxon>Rhodospirillales</taxon>
        <taxon>Azospirillaceae</taxon>
        <taxon>Rhodocista</taxon>
    </lineage>
</organism>
<dbReference type="InterPro" id="IPR000994">
    <property type="entry name" value="Pept_M24"/>
</dbReference>
<dbReference type="InterPro" id="IPR033740">
    <property type="entry name" value="Pept_M24B"/>
</dbReference>
<feature type="domain" description="Peptidase M24 C-terminal" evidence="6">
    <location>
        <begin position="614"/>
        <end position="672"/>
    </location>
</feature>
<evidence type="ECO:0000256" key="1">
    <source>
        <dbReference type="ARBA" id="ARBA00008766"/>
    </source>
</evidence>
<protein>
    <submittedName>
        <fullName evidence="7">Aminopeptidase P family protein</fullName>
        <ecNumber evidence="7">3.4.11.-</ecNumber>
    </submittedName>
</protein>
<keyword evidence="2" id="KW-0479">Metal-binding</keyword>
<dbReference type="InterPro" id="IPR036005">
    <property type="entry name" value="Creatinase/aminopeptidase-like"/>
</dbReference>
<dbReference type="Pfam" id="PF00557">
    <property type="entry name" value="Peptidase_M24"/>
    <property type="match status" value="1"/>
</dbReference>
<sequence>MDAVRSAYRGDAELERLLQGAGIDRSVAEIRDLIAGVNAAPDGEHPDRWLALVGEDLPAELATQLRLLRRSIPHPAAPEAGDHAARLAALRAELHRRGLDGFVIPRGDEHQGEYVPLRANRLAWLTGFTGSAGVALVLADKAAVFIDGRYTLQVRQEVDNAVYEYRHLIDEFHGDWAAGLLRTGQKLGFDPWLHTVGWVERMRNALARCGAELIAVDDNPIDTVWHDQPPAPLGLVTAHPERYAGKSAADKRAEVARELERAGTRAAVLTQPDSIAWLLNVRGSDVPCTPLPLSFALARDSGEVDWFVDRRKLAPGLEEHLGNQVAVRPPEELGDELDTLGKAGAKVRVDPGNSAVWIFDRLHVTGGRVEREADPCILPKACKNPVEIAGARAAHVRDGVAMARFLCWLEQEAPSGRLDEIAAAQRLLAFRREGELFQDQSFETISAAGPNAALCHYRVSGKTNRPIENNSLYLVDSGGQYLDGTTDITRTVAVGEPTAEMKRLFTLVLKGHIAISTVRFPGGTTGSQLDALARQYLWAEGLDYDHGTGHGVGSFLSVHEGPQRIAKMHNPQPLLPGMILSNEPGYYRTGSFGIRIETLVLVTAQEVPGAERPVLGFETLTLAPIDRRLVEPSLLTPAERDWLNGYHARVRQEIGPLLDPATRGWLEQATGPV</sequence>
<keyword evidence="8" id="KW-1185">Reference proteome</keyword>
<dbReference type="SUPFAM" id="SSF53092">
    <property type="entry name" value="Creatinase/prolidase N-terminal domain"/>
    <property type="match status" value="1"/>
</dbReference>
<dbReference type="Pfam" id="PF01321">
    <property type="entry name" value="Creatinase_N"/>
    <property type="match status" value="1"/>
</dbReference>
<name>A0ABW2KWF4_9PROT</name>
<comment type="caution">
    <text evidence="7">The sequence shown here is derived from an EMBL/GenBank/DDBJ whole genome shotgun (WGS) entry which is preliminary data.</text>
</comment>
<dbReference type="Gene3D" id="3.40.350.10">
    <property type="entry name" value="Creatinase/prolidase N-terminal domain"/>
    <property type="match status" value="2"/>
</dbReference>
<gene>
    <name evidence="7" type="ORF">ACFQPS_10040</name>
</gene>
<dbReference type="Pfam" id="PF16188">
    <property type="entry name" value="Peptidase_M24_C"/>
    <property type="match status" value="1"/>
</dbReference>
<evidence type="ECO:0000259" key="4">
    <source>
        <dbReference type="Pfam" id="PF00557"/>
    </source>
</evidence>
<dbReference type="SUPFAM" id="SSF55920">
    <property type="entry name" value="Creatinase/aminopeptidase"/>
    <property type="match status" value="1"/>
</dbReference>
<proteinExistence type="inferred from homology"/>
<comment type="similarity">
    <text evidence="1">Belongs to the peptidase M24B family.</text>
</comment>
<dbReference type="EMBL" id="JBHTCM010000010">
    <property type="protein sequence ID" value="MFC7333501.1"/>
    <property type="molecule type" value="Genomic_DNA"/>
</dbReference>
<evidence type="ECO:0000256" key="2">
    <source>
        <dbReference type="ARBA" id="ARBA00022723"/>
    </source>
</evidence>
<feature type="domain" description="Peptidase M24" evidence="4">
    <location>
        <begin position="391"/>
        <end position="604"/>
    </location>
</feature>
<dbReference type="InterPro" id="IPR000587">
    <property type="entry name" value="Creatinase_N"/>
</dbReference>
<evidence type="ECO:0000313" key="8">
    <source>
        <dbReference type="Proteomes" id="UP001596456"/>
    </source>
</evidence>
<dbReference type="Gene3D" id="3.90.230.10">
    <property type="entry name" value="Creatinase/methionine aminopeptidase superfamily"/>
    <property type="match status" value="1"/>
</dbReference>
<dbReference type="PANTHER" id="PTHR43763:SF6">
    <property type="entry name" value="XAA-PRO AMINOPEPTIDASE 1"/>
    <property type="match status" value="1"/>
</dbReference>
<reference evidence="8" key="1">
    <citation type="journal article" date="2019" name="Int. J. Syst. Evol. Microbiol.">
        <title>The Global Catalogue of Microorganisms (GCM) 10K type strain sequencing project: providing services to taxonomists for standard genome sequencing and annotation.</title>
        <authorList>
            <consortium name="The Broad Institute Genomics Platform"/>
            <consortium name="The Broad Institute Genome Sequencing Center for Infectious Disease"/>
            <person name="Wu L."/>
            <person name="Ma J."/>
        </authorList>
    </citation>
    <scope>NUCLEOTIDE SEQUENCE [LARGE SCALE GENOMIC DNA]</scope>
    <source>
        <strain evidence="8">CGMCC 1.16275</strain>
    </source>
</reference>
<dbReference type="Proteomes" id="UP001596456">
    <property type="component" value="Unassembled WGS sequence"/>
</dbReference>
<dbReference type="PANTHER" id="PTHR43763">
    <property type="entry name" value="XAA-PRO AMINOPEPTIDASE 1"/>
    <property type="match status" value="1"/>
</dbReference>
<evidence type="ECO:0000259" key="6">
    <source>
        <dbReference type="Pfam" id="PF16188"/>
    </source>
</evidence>
<keyword evidence="3 7" id="KW-0378">Hydrolase</keyword>
<keyword evidence="7" id="KW-0645">Protease</keyword>
<dbReference type="InterPro" id="IPR032416">
    <property type="entry name" value="Peptidase_M24_C"/>
</dbReference>
<dbReference type="InterPro" id="IPR029149">
    <property type="entry name" value="Creatin/AminoP/Spt16_N"/>
</dbReference>
<dbReference type="Pfam" id="PF16189">
    <property type="entry name" value="Creatinase_N_2"/>
    <property type="match status" value="1"/>
</dbReference>
<evidence type="ECO:0000259" key="5">
    <source>
        <dbReference type="Pfam" id="PF01321"/>
    </source>
</evidence>
<dbReference type="CDD" id="cd01085">
    <property type="entry name" value="APP"/>
    <property type="match status" value="1"/>
</dbReference>